<feature type="transmembrane region" description="Helical" evidence="9">
    <location>
        <begin position="423"/>
        <end position="450"/>
    </location>
</feature>
<dbReference type="InterPro" id="IPR000060">
    <property type="entry name" value="BCCT_transptr"/>
</dbReference>
<dbReference type="PANTHER" id="PTHR30047">
    <property type="entry name" value="HIGH-AFFINITY CHOLINE TRANSPORT PROTEIN-RELATED"/>
    <property type="match status" value="1"/>
</dbReference>
<keyword evidence="4" id="KW-1003">Cell membrane</keyword>
<dbReference type="PROSITE" id="PS01303">
    <property type="entry name" value="BCCT"/>
    <property type="match status" value="1"/>
</dbReference>
<reference evidence="10 11" key="1">
    <citation type="submission" date="2020-02" db="EMBL/GenBank/DDBJ databases">
        <title>Whole-genome analyses of novel actinobacteria.</title>
        <authorList>
            <person name="Sahin N."/>
        </authorList>
    </citation>
    <scope>NUCLEOTIDE SEQUENCE [LARGE SCALE GENOMIC DNA]</scope>
    <source>
        <strain evidence="10 11">KC13</strain>
    </source>
</reference>
<feature type="region of interest" description="Disordered" evidence="8">
    <location>
        <begin position="521"/>
        <end position="562"/>
    </location>
</feature>
<evidence type="ECO:0000313" key="10">
    <source>
        <dbReference type="EMBL" id="NGN92833.1"/>
    </source>
</evidence>
<dbReference type="AlphaFoldDB" id="A0A6M1QSM0"/>
<keyword evidence="5 9" id="KW-0812">Transmembrane</keyword>
<protein>
    <submittedName>
        <fullName evidence="10">BCCT family transporter</fullName>
    </submittedName>
</protein>
<keyword evidence="7 9" id="KW-0472">Membrane</keyword>
<feature type="transmembrane region" description="Helical" evidence="9">
    <location>
        <begin position="68"/>
        <end position="87"/>
    </location>
</feature>
<dbReference type="GO" id="GO:0005886">
    <property type="term" value="C:plasma membrane"/>
    <property type="evidence" value="ECO:0007669"/>
    <property type="project" value="UniProtKB-SubCell"/>
</dbReference>
<dbReference type="EMBL" id="JAALAA010000006">
    <property type="protein sequence ID" value="NGN92833.1"/>
    <property type="molecule type" value="Genomic_DNA"/>
</dbReference>
<feature type="transmembrane region" description="Helical" evidence="9">
    <location>
        <begin position="462"/>
        <end position="483"/>
    </location>
</feature>
<organism evidence="10 11">
    <name type="scientific">Nocardioides turkmenicus</name>
    <dbReference type="NCBI Taxonomy" id="2711220"/>
    <lineage>
        <taxon>Bacteria</taxon>
        <taxon>Bacillati</taxon>
        <taxon>Actinomycetota</taxon>
        <taxon>Actinomycetes</taxon>
        <taxon>Propionibacteriales</taxon>
        <taxon>Nocardioidaceae</taxon>
        <taxon>Nocardioides</taxon>
    </lineage>
</organism>
<comment type="caution">
    <text evidence="10">The sequence shown here is derived from an EMBL/GenBank/DDBJ whole genome shotgun (WGS) entry which is preliminary data.</text>
</comment>
<evidence type="ECO:0000256" key="9">
    <source>
        <dbReference type="SAM" id="Phobius"/>
    </source>
</evidence>
<dbReference type="PANTHER" id="PTHR30047:SF7">
    <property type="entry name" value="HIGH-AFFINITY CHOLINE TRANSPORT PROTEIN"/>
    <property type="match status" value="1"/>
</dbReference>
<feature type="transmembrane region" description="Helical" evidence="9">
    <location>
        <begin position="336"/>
        <end position="353"/>
    </location>
</feature>
<feature type="transmembrane region" description="Helical" evidence="9">
    <location>
        <begin position="29"/>
        <end position="48"/>
    </location>
</feature>
<dbReference type="InterPro" id="IPR018093">
    <property type="entry name" value="BCCT_CS"/>
</dbReference>
<feature type="transmembrane region" description="Helical" evidence="9">
    <location>
        <begin position="489"/>
        <end position="509"/>
    </location>
</feature>
<keyword evidence="3" id="KW-0813">Transport</keyword>
<feature type="transmembrane region" description="Helical" evidence="9">
    <location>
        <begin position="275"/>
        <end position="295"/>
    </location>
</feature>
<dbReference type="Pfam" id="PF02028">
    <property type="entry name" value="BCCT"/>
    <property type="match status" value="1"/>
</dbReference>
<evidence type="ECO:0000313" key="11">
    <source>
        <dbReference type="Proteomes" id="UP000483261"/>
    </source>
</evidence>
<feature type="transmembrane region" description="Helical" evidence="9">
    <location>
        <begin position="108"/>
        <end position="129"/>
    </location>
</feature>
<dbReference type="GO" id="GO:0022857">
    <property type="term" value="F:transmembrane transporter activity"/>
    <property type="evidence" value="ECO:0007669"/>
    <property type="project" value="InterPro"/>
</dbReference>
<keyword evidence="11" id="KW-1185">Reference proteome</keyword>
<feature type="transmembrane region" description="Helical" evidence="9">
    <location>
        <begin position="365"/>
        <end position="383"/>
    </location>
</feature>
<evidence type="ECO:0000256" key="3">
    <source>
        <dbReference type="ARBA" id="ARBA00022448"/>
    </source>
</evidence>
<comment type="subcellular location">
    <subcellularLocation>
        <location evidence="1">Cell membrane</location>
        <topology evidence="1">Multi-pass membrane protein</topology>
    </subcellularLocation>
</comment>
<dbReference type="NCBIfam" id="TIGR00842">
    <property type="entry name" value="bcct"/>
    <property type="match status" value="1"/>
</dbReference>
<feature type="transmembrane region" description="Helical" evidence="9">
    <location>
        <begin position="162"/>
        <end position="182"/>
    </location>
</feature>
<proteinExistence type="inferred from homology"/>
<sequence>MLRSTRSKARDNDPATDHDPDAGRTGVDMAVFIPAGGLALGFVLWGALKPASLASVAAGSMELISANFGWFFILATNGFLVFAIYLAMSRFGSIRLGRDGERPEFRTVSWISMMFAAGIGIGLIFYGVAEPMSHLMSPPPGTAEAGTEQAARVAMNQTFLHWGLHGWAIYAVAGLGMAYFGFRKGQGNLISSACRPVIGSRCDGPLGKLIDGMAVFATLFGVVPSLGLGAVQINSAMTSLWGIESSTSIALVIVFAMAAAMVLSAVTGVKRGVQFLANVAMVTSVILAVFVLVAGPTRHIADSMVESFGGYVTQIVPMSIRTGTFSQGEFVNGWTVAYWVWWIAWAPFVGAFIARISRGRTIKEFVWGVLLMPSGVSFVWFVIFGGSAMHAQVTGQADIAARVAESQANALFALLDQYPAAKLVTFVVMFLVALFFVSGMDAAAVVMGILSSRGALTPPRWVVVFWGVATGGAAAVLLVAGGLDAMQQAMLVMAAPFTLVMIVLCVGVMRALREEVPAGGAEAAPPAARHRDDAGVAPVVTDRDTVPHEQASTAALEPEVAR</sequence>
<dbReference type="Proteomes" id="UP000483261">
    <property type="component" value="Unassembled WGS sequence"/>
</dbReference>
<evidence type="ECO:0000256" key="1">
    <source>
        <dbReference type="ARBA" id="ARBA00004651"/>
    </source>
</evidence>
<evidence type="ECO:0000256" key="6">
    <source>
        <dbReference type="ARBA" id="ARBA00022989"/>
    </source>
</evidence>
<evidence type="ECO:0000256" key="4">
    <source>
        <dbReference type="ARBA" id="ARBA00022475"/>
    </source>
</evidence>
<evidence type="ECO:0000256" key="5">
    <source>
        <dbReference type="ARBA" id="ARBA00022692"/>
    </source>
</evidence>
<gene>
    <name evidence="10" type="ORF">G5C66_08810</name>
</gene>
<feature type="transmembrane region" description="Helical" evidence="9">
    <location>
        <begin position="213"/>
        <end position="233"/>
    </location>
</feature>
<feature type="region of interest" description="Disordered" evidence="8">
    <location>
        <begin position="1"/>
        <end position="22"/>
    </location>
</feature>
<keyword evidence="6 9" id="KW-1133">Transmembrane helix</keyword>
<accession>A0A6M1QSM0</accession>
<evidence type="ECO:0000256" key="2">
    <source>
        <dbReference type="ARBA" id="ARBA00005658"/>
    </source>
</evidence>
<feature type="transmembrane region" description="Helical" evidence="9">
    <location>
        <begin position="245"/>
        <end position="263"/>
    </location>
</feature>
<evidence type="ECO:0000256" key="8">
    <source>
        <dbReference type="SAM" id="MobiDB-lite"/>
    </source>
</evidence>
<feature type="compositionally biased region" description="Basic and acidic residues" evidence="8">
    <location>
        <begin position="8"/>
        <end position="22"/>
    </location>
</feature>
<name>A0A6M1QSM0_9ACTN</name>
<comment type="similarity">
    <text evidence="2">Belongs to the BCCT transporter (TC 2.A.15) family.</text>
</comment>
<evidence type="ECO:0000256" key="7">
    <source>
        <dbReference type="ARBA" id="ARBA00023136"/>
    </source>
</evidence>